<dbReference type="PANTHER" id="PTHR23033:SF47">
    <property type="entry name" value="APPLE DOMAIN-CONTAINING PROTEIN-RELATED"/>
    <property type="match status" value="1"/>
</dbReference>
<evidence type="ECO:0000313" key="8">
    <source>
        <dbReference type="EMBL" id="KAF3160560.1"/>
    </source>
</evidence>
<keyword evidence="4" id="KW-0735">Signal-anchor</keyword>
<keyword evidence="6 7" id="KW-0472">Membrane</keyword>
<dbReference type="AlphaFoldDB" id="A0A7C8KFQ9"/>
<evidence type="ECO:0000256" key="4">
    <source>
        <dbReference type="ARBA" id="ARBA00022968"/>
    </source>
</evidence>
<comment type="caution">
    <text evidence="8">The sequence shown here is derived from an EMBL/GenBank/DDBJ whole genome shotgun (WGS) entry which is preliminary data.</text>
</comment>
<dbReference type="OrthoDB" id="414175at2759"/>
<name>A0A7C8KFQ9_ORBOL</name>
<evidence type="ECO:0000256" key="7">
    <source>
        <dbReference type="SAM" id="Phobius"/>
    </source>
</evidence>
<dbReference type="Proteomes" id="UP000479691">
    <property type="component" value="Unassembled WGS sequence"/>
</dbReference>
<evidence type="ECO:0000256" key="5">
    <source>
        <dbReference type="ARBA" id="ARBA00022989"/>
    </source>
</evidence>
<organism evidence="8 10">
    <name type="scientific">Orbilia oligospora</name>
    <name type="common">Nematode-trapping fungus</name>
    <name type="synonym">Arthrobotrys oligospora</name>
    <dbReference type="NCBI Taxonomy" id="2813651"/>
    <lineage>
        <taxon>Eukaryota</taxon>
        <taxon>Fungi</taxon>
        <taxon>Dikarya</taxon>
        <taxon>Ascomycota</taxon>
        <taxon>Pezizomycotina</taxon>
        <taxon>Orbiliomycetes</taxon>
        <taxon>Orbiliales</taxon>
        <taxon>Orbiliaceae</taxon>
        <taxon>Orbilia</taxon>
    </lineage>
</organism>
<reference evidence="8 10" key="1">
    <citation type="submission" date="2019-06" db="EMBL/GenBank/DDBJ databases">
        <authorList>
            <person name="Palmer J.M."/>
        </authorList>
    </citation>
    <scope>NUCLEOTIDE SEQUENCE [LARGE SCALE GENOMIC DNA]</scope>
    <source>
        <strain evidence="9">TWF679</strain>
        <strain evidence="8 10">TWF788</strain>
    </source>
</reference>
<evidence type="ECO:0000313" key="10">
    <source>
        <dbReference type="Proteomes" id="UP000479691"/>
    </source>
</evidence>
<sequence length="467" mass="53678">MSRMNIFGGSEKYSYTLLAASTRGASPKTQFLRIVPFVFLILLVTCITFTSLYSSRLRHVPAQSTWPSWIDDTIPAEFLKRNHKPLPVPGAEDSLLMLKTGAQVLWNRLPIHITRLSQIDAPNQVIYSDLEETIQGHHVIDILANVSQKLKKHEHFKTYHEQQKLHKEGVSLAAAKIEGGWTLDKYKWLPMFEHAYKNYPDMKWYIFYEADSFTFWNALNRWLNANFDSEEAWYMGSRNMYGGTYFGHGGSGVVVSHGAMKKTFGGPEGFNLDDYDDEAISNCCGDALLGVVMEKKGVKMWDERHARFQGEQTWGIRHRPQEWCEPIFTLHHLLPKEVSMLHEWEMGLIPKKPILYRDLYEKFVSAEITDLKSNWNNLADGLNIEFKALLEEFEGDAEVPKDSKGNPKVKDACRIKCEKLKECLTWRVTDKECGLATTLSLGQKEKGVTSGWMRERIERLRATKCKA</sequence>
<evidence type="ECO:0000256" key="6">
    <source>
        <dbReference type="ARBA" id="ARBA00023136"/>
    </source>
</evidence>
<keyword evidence="3 7" id="KW-0812">Transmembrane</keyword>
<protein>
    <recommendedName>
        <fullName evidence="11">Glycosyltransferase family 31 protein</fullName>
    </recommendedName>
</protein>
<dbReference type="EMBL" id="WIWT01000116">
    <property type="protein sequence ID" value="KAF3199658.1"/>
    <property type="molecule type" value="Genomic_DNA"/>
</dbReference>
<comment type="similarity">
    <text evidence="2">Belongs to the glycosyltransferase 31 family. Beta3-Gal-T subfamily.</text>
</comment>
<keyword evidence="5 7" id="KW-1133">Transmembrane helix</keyword>
<evidence type="ECO:0008006" key="11">
    <source>
        <dbReference type="Google" id="ProtNLM"/>
    </source>
</evidence>
<evidence type="ECO:0000256" key="2">
    <source>
        <dbReference type="ARBA" id="ARBA00006462"/>
    </source>
</evidence>
<feature type="transmembrane region" description="Helical" evidence="7">
    <location>
        <begin position="31"/>
        <end position="53"/>
    </location>
</feature>
<evidence type="ECO:0000256" key="3">
    <source>
        <dbReference type="ARBA" id="ARBA00022692"/>
    </source>
</evidence>
<comment type="subcellular location">
    <subcellularLocation>
        <location evidence="1">Membrane</location>
        <topology evidence="1">Single-pass type II membrane protein</topology>
    </subcellularLocation>
</comment>
<gene>
    <name evidence="9" type="ORF">TWF679_001276</name>
    <name evidence="8" type="ORF">TWF788_003079</name>
</gene>
<dbReference type="EMBL" id="JAABOE010000162">
    <property type="protein sequence ID" value="KAF3160560.1"/>
    <property type="molecule type" value="Genomic_DNA"/>
</dbReference>
<dbReference type="InterPro" id="IPR026050">
    <property type="entry name" value="C1GALT1/C1GALT1_chp1"/>
</dbReference>
<dbReference type="Gene3D" id="3.90.550.50">
    <property type="match status" value="1"/>
</dbReference>
<dbReference type="Proteomes" id="UP000614610">
    <property type="component" value="Unassembled WGS sequence"/>
</dbReference>
<evidence type="ECO:0000313" key="9">
    <source>
        <dbReference type="EMBL" id="KAF3199658.1"/>
    </source>
</evidence>
<proteinExistence type="inferred from homology"/>
<dbReference type="GO" id="GO:0016020">
    <property type="term" value="C:membrane"/>
    <property type="evidence" value="ECO:0007669"/>
    <property type="project" value="UniProtKB-SubCell"/>
</dbReference>
<dbReference type="PANTHER" id="PTHR23033">
    <property type="entry name" value="BETA1,3-GALACTOSYLTRANSFERASE"/>
    <property type="match status" value="1"/>
</dbReference>
<accession>A0A7C8KFQ9</accession>
<evidence type="ECO:0000256" key="1">
    <source>
        <dbReference type="ARBA" id="ARBA00004606"/>
    </source>
</evidence>